<name>A0A1I5AYJ5_9GAMM</name>
<evidence type="ECO:0000313" key="1">
    <source>
        <dbReference type="EMBL" id="SFN67525.1"/>
    </source>
</evidence>
<dbReference type="STRING" id="578942.SAMN05216289_1467"/>
<dbReference type="Pfam" id="PF19574">
    <property type="entry name" value="LolA_3"/>
    <property type="match status" value="1"/>
</dbReference>
<proteinExistence type="predicted"/>
<organism evidence="1 2">
    <name type="scientific">Dokdonella immobilis</name>
    <dbReference type="NCBI Taxonomy" id="578942"/>
    <lineage>
        <taxon>Bacteria</taxon>
        <taxon>Pseudomonadati</taxon>
        <taxon>Pseudomonadota</taxon>
        <taxon>Gammaproteobacteria</taxon>
        <taxon>Lysobacterales</taxon>
        <taxon>Rhodanobacteraceae</taxon>
        <taxon>Dokdonella</taxon>
    </lineage>
</organism>
<protein>
    <recommendedName>
        <fullName evidence="3">Outer membrane lipoprotein-sorting protein</fullName>
    </recommendedName>
</protein>
<evidence type="ECO:0000313" key="2">
    <source>
        <dbReference type="Proteomes" id="UP000198575"/>
    </source>
</evidence>
<evidence type="ECO:0008006" key="3">
    <source>
        <dbReference type="Google" id="ProtNLM"/>
    </source>
</evidence>
<keyword evidence="2" id="KW-1185">Reference proteome</keyword>
<dbReference type="AlphaFoldDB" id="A0A1I5AYJ5"/>
<sequence length="201" mass="21940">MLPYLANAADIDAAALIGGLKRELPARTAYTEVRFSHMYDHALIARGELEYLGPGQLGKRVDSPYQETTTIVDGEVTLQRGKRKPRQISLERVPELEGFLRGFSALLGGDVAAVQRDFELTSSGDTSQWRLRLAPRDPRLKKRIDAIEVDGSADSARCFSILDADDDASIMLVEGLATATLPEPLTRRKVESACRGGVAAQ</sequence>
<gene>
    <name evidence="1" type="ORF">SAMN05216289_1467</name>
</gene>
<dbReference type="Gene3D" id="2.50.20.10">
    <property type="entry name" value="Lipoprotein localisation LolA/LolB/LppX"/>
    <property type="match status" value="1"/>
</dbReference>
<dbReference type="EMBL" id="FOVF01000046">
    <property type="protein sequence ID" value="SFN67525.1"/>
    <property type="molecule type" value="Genomic_DNA"/>
</dbReference>
<dbReference type="Proteomes" id="UP000198575">
    <property type="component" value="Unassembled WGS sequence"/>
</dbReference>
<dbReference type="InterPro" id="IPR004564">
    <property type="entry name" value="OM_lipoprot_carrier_LolA-like"/>
</dbReference>
<accession>A0A1I5AYJ5</accession>
<reference evidence="1 2" key="1">
    <citation type="submission" date="2016-10" db="EMBL/GenBank/DDBJ databases">
        <authorList>
            <person name="de Groot N.N."/>
        </authorList>
    </citation>
    <scope>NUCLEOTIDE SEQUENCE [LARGE SCALE GENOMIC DNA]</scope>
    <source>
        <strain evidence="1 2">CGMCC 1.7659</strain>
    </source>
</reference>